<dbReference type="EMBL" id="JAEINH010000003">
    <property type="protein sequence ID" value="MBI9114401.1"/>
    <property type="molecule type" value="Genomic_DNA"/>
</dbReference>
<sequence>MRISIVVASRHGSTREIADVVADELEAGAHEVTVHDAPTASILDLDDADAILLGSAVYHGRWLMSATVFTADLSRRIEGRPVWLFSSGPVGDPAKPDPTTVDVTDQVEQTGAIEHRVFAGRLVKDDLRITERAMTLALRAPEGDYRDWDEIKDWARSVSRHLASVGGAA</sequence>
<name>A0A934MAM6_9MICO</name>
<dbReference type="PROSITE" id="PS50902">
    <property type="entry name" value="FLAVODOXIN_LIKE"/>
    <property type="match status" value="1"/>
</dbReference>
<proteinExistence type="predicted"/>
<dbReference type="Proteomes" id="UP000602087">
    <property type="component" value="Unassembled WGS sequence"/>
</dbReference>
<protein>
    <submittedName>
        <fullName evidence="2">Flavodoxin domain-containing protein</fullName>
    </submittedName>
</protein>
<dbReference type="GO" id="GO:0006783">
    <property type="term" value="P:heme biosynthetic process"/>
    <property type="evidence" value="ECO:0007669"/>
    <property type="project" value="TreeGrafter"/>
</dbReference>
<dbReference type="AlphaFoldDB" id="A0A934MAM6"/>
<dbReference type="Pfam" id="PF12724">
    <property type="entry name" value="Flavodoxin_5"/>
    <property type="match status" value="1"/>
</dbReference>
<evidence type="ECO:0000313" key="2">
    <source>
        <dbReference type="EMBL" id="MBI9114401.1"/>
    </source>
</evidence>
<dbReference type="SUPFAM" id="SSF52218">
    <property type="entry name" value="Flavoproteins"/>
    <property type="match status" value="1"/>
</dbReference>
<dbReference type="InterPro" id="IPR026816">
    <property type="entry name" value="Flavodoxin_dom"/>
</dbReference>
<evidence type="ECO:0000259" key="1">
    <source>
        <dbReference type="PROSITE" id="PS50902"/>
    </source>
</evidence>
<feature type="domain" description="Flavodoxin-like" evidence="1">
    <location>
        <begin position="3"/>
        <end position="169"/>
    </location>
</feature>
<dbReference type="PANTHER" id="PTHR38030">
    <property type="entry name" value="PROTOPORPHYRINOGEN IX DEHYDROGENASE [MENAQUINONE]"/>
    <property type="match status" value="1"/>
</dbReference>
<dbReference type="InterPro" id="IPR029039">
    <property type="entry name" value="Flavoprotein-like_sf"/>
</dbReference>
<gene>
    <name evidence="2" type="ORF">JAV76_05160</name>
</gene>
<evidence type="ECO:0000313" key="3">
    <source>
        <dbReference type="Proteomes" id="UP000602087"/>
    </source>
</evidence>
<comment type="caution">
    <text evidence="2">The sequence shown here is derived from an EMBL/GenBank/DDBJ whole genome shotgun (WGS) entry which is preliminary data.</text>
</comment>
<dbReference type="RefSeq" id="WP_198732951.1">
    <property type="nucleotide sequence ID" value="NZ_JAEINH010000003.1"/>
</dbReference>
<reference evidence="2" key="1">
    <citation type="submission" date="2020-12" db="EMBL/GenBank/DDBJ databases">
        <title>Sanguibacter suaedae sp. nov., isolated from Suaeda aralocaspica.</title>
        <authorList>
            <person name="Ma Q."/>
        </authorList>
    </citation>
    <scope>NUCLEOTIDE SEQUENCE</scope>
    <source>
        <strain evidence="2">YZGR15</strain>
    </source>
</reference>
<dbReference type="Gene3D" id="3.40.50.360">
    <property type="match status" value="1"/>
</dbReference>
<accession>A0A934MAM6</accession>
<dbReference type="GO" id="GO:0070819">
    <property type="term" value="F:menaquinone-dependent protoporphyrinogen oxidase activity"/>
    <property type="evidence" value="ECO:0007669"/>
    <property type="project" value="TreeGrafter"/>
</dbReference>
<dbReference type="GO" id="GO:0010181">
    <property type="term" value="F:FMN binding"/>
    <property type="evidence" value="ECO:0007669"/>
    <property type="project" value="InterPro"/>
</dbReference>
<keyword evidence="3" id="KW-1185">Reference proteome</keyword>
<dbReference type="InterPro" id="IPR008254">
    <property type="entry name" value="Flavodoxin/NO_synth"/>
</dbReference>
<dbReference type="InterPro" id="IPR052200">
    <property type="entry name" value="Protoporphyrinogen_IX_DH"/>
</dbReference>
<dbReference type="PANTHER" id="PTHR38030:SF2">
    <property type="entry name" value="PROTOPORPHYRINOGEN IX DEHYDROGENASE [QUINONE]"/>
    <property type="match status" value="1"/>
</dbReference>
<organism evidence="2 3">
    <name type="scientific">Sanguibacter suaedae</name>
    <dbReference type="NCBI Taxonomy" id="2795737"/>
    <lineage>
        <taxon>Bacteria</taxon>
        <taxon>Bacillati</taxon>
        <taxon>Actinomycetota</taxon>
        <taxon>Actinomycetes</taxon>
        <taxon>Micrococcales</taxon>
        <taxon>Sanguibacteraceae</taxon>
        <taxon>Sanguibacter</taxon>
    </lineage>
</organism>